<dbReference type="EMBL" id="CP022295">
    <property type="protein sequence ID" value="QSR25554.1"/>
    <property type="molecule type" value="Genomic_DNA"/>
</dbReference>
<dbReference type="Proteomes" id="UP000662818">
    <property type="component" value="Chromosome"/>
</dbReference>
<reference evidence="2 3" key="1">
    <citation type="submission" date="2017-06" db="EMBL/GenBank/DDBJ databases">
        <title>Complete Genome Sequence of the Soil Carbazole-Degrading Bacterium Nocardioides aromaticivorans IC177.</title>
        <authorList>
            <person name="Vejarano F."/>
            <person name="Suzuki-Minakuchi C."/>
            <person name="Ohtsubo Y."/>
            <person name="Tsuda M."/>
            <person name="Okada K."/>
            <person name="Nojiri H."/>
        </authorList>
    </citation>
    <scope>NUCLEOTIDE SEQUENCE [LARGE SCALE GENOMIC DNA]</scope>
    <source>
        <strain evidence="2 3">IC177</strain>
    </source>
</reference>
<dbReference type="RefSeq" id="WP_207009801.1">
    <property type="nucleotide sequence ID" value="NZ_CP022295.1"/>
</dbReference>
<evidence type="ECO:0000313" key="3">
    <source>
        <dbReference type="Proteomes" id="UP000662818"/>
    </source>
</evidence>
<gene>
    <name evidence="2" type="ORF">CFH99_07950</name>
</gene>
<feature type="coiled-coil region" evidence="1">
    <location>
        <begin position="9"/>
        <end position="36"/>
    </location>
</feature>
<sequence length="118" mass="12469">MSAGDHPVAMELARQLASLEDLNARLSAELERLGRGIERVAAKHGADCPEVAAALHGLLRGRADDSTSRAVAALDAIDGDDPDGAHSEADQVLLDAVPAEVADAYERLVARCRWWACA</sequence>
<evidence type="ECO:0000313" key="2">
    <source>
        <dbReference type="EMBL" id="QSR25554.1"/>
    </source>
</evidence>
<proteinExistence type="predicted"/>
<keyword evidence="3" id="KW-1185">Reference proteome</keyword>
<name>A0ABX7PI70_9ACTN</name>
<keyword evidence="1" id="KW-0175">Coiled coil</keyword>
<accession>A0ABX7PI70</accession>
<protein>
    <submittedName>
        <fullName evidence="2">Uncharacterized protein</fullName>
    </submittedName>
</protein>
<evidence type="ECO:0000256" key="1">
    <source>
        <dbReference type="SAM" id="Coils"/>
    </source>
</evidence>
<organism evidence="2 3">
    <name type="scientific">Nocardioides aromaticivorans</name>
    <dbReference type="NCBI Taxonomy" id="200618"/>
    <lineage>
        <taxon>Bacteria</taxon>
        <taxon>Bacillati</taxon>
        <taxon>Actinomycetota</taxon>
        <taxon>Actinomycetes</taxon>
        <taxon>Propionibacteriales</taxon>
        <taxon>Nocardioidaceae</taxon>
        <taxon>Nocardioides</taxon>
    </lineage>
</organism>